<keyword evidence="1" id="KW-0472">Membrane</keyword>
<keyword evidence="1" id="KW-0812">Transmembrane</keyword>
<protein>
    <submittedName>
        <fullName evidence="2">Uncharacterized protein</fullName>
    </submittedName>
</protein>
<keyword evidence="1" id="KW-1133">Transmembrane helix</keyword>
<name>A0A8D0MAV5_PIG</name>
<reference evidence="2" key="1">
    <citation type="submission" date="2025-08" db="UniProtKB">
        <authorList>
            <consortium name="Ensembl"/>
        </authorList>
    </citation>
    <scope>IDENTIFICATION</scope>
</reference>
<evidence type="ECO:0000313" key="3">
    <source>
        <dbReference type="Proteomes" id="UP000694726"/>
    </source>
</evidence>
<sequence>MMAILAVVKWHFVVVLICISLIISDIEHLSMCFLAICMSSLEIYLFRSSSHFLLYLFVCLFLIFSCRKCLNILEINPSSVTSIANIFSHSVGCLFILFMVSFALQKL</sequence>
<feature type="transmembrane region" description="Helical" evidence="1">
    <location>
        <begin position="6"/>
        <end position="23"/>
    </location>
</feature>
<evidence type="ECO:0000256" key="1">
    <source>
        <dbReference type="SAM" id="Phobius"/>
    </source>
</evidence>
<dbReference type="Ensembl" id="ENSSSCT00015001274.1">
    <property type="protein sequence ID" value="ENSSSCP00015000341.1"/>
    <property type="gene ID" value="ENSSSCG00015001088.1"/>
</dbReference>
<feature type="transmembrane region" description="Helical" evidence="1">
    <location>
        <begin position="82"/>
        <end position="104"/>
    </location>
</feature>
<feature type="transmembrane region" description="Helical" evidence="1">
    <location>
        <begin position="52"/>
        <end position="70"/>
    </location>
</feature>
<evidence type="ECO:0000313" key="2">
    <source>
        <dbReference type="Ensembl" id="ENSSSCP00015000341.1"/>
    </source>
</evidence>
<proteinExistence type="predicted"/>
<organism evidence="2 3">
    <name type="scientific">Sus scrofa</name>
    <name type="common">Pig</name>
    <dbReference type="NCBI Taxonomy" id="9823"/>
    <lineage>
        <taxon>Eukaryota</taxon>
        <taxon>Metazoa</taxon>
        <taxon>Chordata</taxon>
        <taxon>Craniata</taxon>
        <taxon>Vertebrata</taxon>
        <taxon>Euteleostomi</taxon>
        <taxon>Mammalia</taxon>
        <taxon>Eutheria</taxon>
        <taxon>Laurasiatheria</taxon>
        <taxon>Artiodactyla</taxon>
        <taxon>Suina</taxon>
        <taxon>Suidae</taxon>
        <taxon>Sus</taxon>
    </lineage>
</organism>
<dbReference type="AlphaFoldDB" id="A0A8D0MAV5"/>
<accession>A0A8D0MAV5</accession>
<dbReference type="Proteomes" id="UP000694726">
    <property type="component" value="Unplaced"/>
</dbReference>